<dbReference type="PROSITE" id="PS51257">
    <property type="entry name" value="PROKAR_LIPOPROTEIN"/>
    <property type="match status" value="1"/>
</dbReference>
<dbReference type="InterPro" id="IPR051156">
    <property type="entry name" value="Mito/Outer_Membr_Metalloprot"/>
</dbReference>
<protein>
    <submittedName>
        <fullName evidence="10">Peptidase M48 family protein</fullName>
    </submittedName>
</protein>
<comment type="caution">
    <text evidence="10">The sequence shown here is derived from an EMBL/GenBank/DDBJ whole genome shotgun (WGS) entry which is preliminary data.</text>
</comment>
<sequence length="508" mass="57957">MKRLTILFMLFLTSCMLYAKDRKGNDLSGPIALKGELTEKYQNYTKGTPIVIRGVRKMRISPDETAGITYAVEIDGLQYPVGAEEAGKIIRLKPATVLEYWQGVYLSQGMYDYYNRKGYRYKMRQELDEECLDYLDKLNEIAYKDAYIQDYVQAIFAKVNPGEIDTNRPERLNVRIIQSPEPDAYMLPNGAMLVSTGLLCTIDSEEELEAIIANEMVHFILDHQVDNVSRAETRAKRAAFWADVLGTVAMAADDTNWMYGYDERVGAIELAASIGTIAALINVRTVNRLGMDYSSKQELQADRIARDYLAFKGMNPNALSSAINKIKEFYGSVHRYDNLTRYGSYGLLKERLAKLGETEGIHSHMFEKMTSDIVTFNAAMYQGDKRYKMAEQLAQKNIDNRVASDHDYVILVKARMAQENTPESNEACMKLLEKAREIATARNLDINKQEILLLMRMNKQAKAADKLKEYLDLLAEYKQQNDMNTQESEWIGEELDWASKMLSKISLL</sequence>
<dbReference type="CDD" id="cd07324">
    <property type="entry name" value="M48C_Oma1-like"/>
    <property type="match status" value="1"/>
</dbReference>
<evidence type="ECO:0000256" key="2">
    <source>
        <dbReference type="ARBA" id="ARBA00022670"/>
    </source>
</evidence>
<feature type="coiled-coil region" evidence="7">
    <location>
        <begin position="460"/>
        <end position="487"/>
    </location>
</feature>
<dbReference type="GO" id="GO:0051603">
    <property type="term" value="P:proteolysis involved in protein catabolic process"/>
    <property type="evidence" value="ECO:0007669"/>
    <property type="project" value="TreeGrafter"/>
</dbReference>
<accession>A0A015STH6</accession>
<keyword evidence="4" id="KW-0378">Hydrolase</keyword>
<dbReference type="Proteomes" id="UP000020529">
    <property type="component" value="Unassembled WGS sequence"/>
</dbReference>
<dbReference type="EMBL" id="JGCY01000356">
    <property type="protein sequence ID" value="EXY73577.1"/>
    <property type="molecule type" value="Genomic_DNA"/>
</dbReference>
<evidence type="ECO:0000256" key="7">
    <source>
        <dbReference type="SAM" id="Coils"/>
    </source>
</evidence>
<dbReference type="PANTHER" id="PTHR22726:SF1">
    <property type="entry name" value="METALLOENDOPEPTIDASE OMA1, MITOCHONDRIAL"/>
    <property type="match status" value="1"/>
</dbReference>
<dbReference type="RefSeq" id="WP_022347712.1">
    <property type="nucleotide sequence ID" value="NZ_JGCY01000356.1"/>
</dbReference>
<dbReference type="PATRIC" id="fig|1339315.3.peg.3411"/>
<dbReference type="AlphaFoldDB" id="A0A015STH6"/>
<organism evidence="10 11">
    <name type="scientific">Bacteroides fragilis str. 3988T(B)14</name>
    <dbReference type="NCBI Taxonomy" id="1339315"/>
    <lineage>
        <taxon>Bacteria</taxon>
        <taxon>Pseudomonadati</taxon>
        <taxon>Bacteroidota</taxon>
        <taxon>Bacteroidia</taxon>
        <taxon>Bacteroidales</taxon>
        <taxon>Bacteroidaceae</taxon>
        <taxon>Bacteroides</taxon>
    </lineage>
</organism>
<keyword evidence="5" id="KW-0862">Zinc</keyword>
<dbReference type="GO" id="GO:0004222">
    <property type="term" value="F:metalloendopeptidase activity"/>
    <property type="evidence" value="ECO:0007669"/>
    <property type="project" value="InterPro"/>
</dbReference>
<evidence type="ECO:0000256" key="5">
    <source>
        <dbReference type="ARBA" id="ARBA00022833"/>
    </source>
</evidence>
<dbReference type="GO" id="GO:0016020">
    <property type="term" value="C:membrane"/>
    <property type="evidence" value="ECO:0007669"/>
    <property type="project" value="TreeGrafter"/>
</dbReference>
<name>A0A015STH6_BACFG</name>
<evidence type="ECO:0000256" key="6">
    <source>
        <dbReference type="ARBA" id="ARBA00023049"/>
    </source>
</evidence>
<feature type="signal peptide" evidence="8">
    <location>
        <begin position="1"/>
        <end position="19"/>
    </location>
</feature>
<keyword evidence="6" id="KW-0482">Metalloprotease</keyword>
<dbReference type="Pfam" id="PF01435">
    <property type="entry name" value="Peptidase_M48"/>
    <property type="match status" value="1"/>
</dbReference>
<keyword evidence="3" id="KW-0479">Metal-binding</keyword>
<evidence type="ECO:0000259" key="9">
    <source>
        <dbReference type="Pfam" id="PF01435"/>
    </source>
</evidence>
<comment type="cofactor">
    <cofactor evidence="1">
        <name>Zn(2+)</name>
        <dbReference type="ChEBI" id="CHEBI:29105"/>
    </cofactor>
</comment>
<dbReference type="GO" id="GO:0046872">
    <property type="term" value="F:metal ion binding"/>
    <property type="evidence" value="ECO:0007669"/>
    <property type="project" value="UniProtKB-KW"/>
</dbReference>
<reference evidence="10 11" key="1">
    <citation type="submission" date="2014-02" db="EMBL/GenBank/DDBJ databases">
        <authorList>
            <person name="Sears C."/>
            <person name="Carroll K."/>
            <person name="Sack B.R."/>
            <person name="Qadri F."/>
            <person name="Myers L.L."/>
            <person name="Chung G.-T."/>
            <person name="Escheverria P."/>
            <person name="Fraser C.M."/>
            <person name="Sadzewicz L."/>
            <person name="Shefchek K.A."/>
            <person name="Tallon L."/>
            <person name="Das S.P."/>
            <person name="Daugherty S."/>
            <person name="Mongodin E.F."/>
        </authorList>
    </citation>
    <scope>NUCLEOTIDE SEQUENCE [LARGE SCALE GENOMIC DNA]</scope>
    <source>
        <strain evidence="11">3988T(B)14</strain>
    </source>
</reference>
<keyword evidence="8" id="KW-0732">Signal</keyword>
<keyword evidence="7" id="KW-0175">Coiled coil</keyword>
<evidence type="ECO:0000256" key="3">
    <source>
        <dbReference type="ARBA" id="ARBA00022723"/>
    </source>
</evidence>
<dbReference type="InterPro" id="IPR001915">
    <property type="entry name" value="Peptidase_M48"/>
</dbReference>
<dbReference type="PANTHER" id="PTHR22726">
    <property type="entry name" value="METALLOENDOPEPTIDASE OMA1"/>
    <property type="match status" value="1"/>
</dbReference>
<evidence type="ECO:0000256" key="1">
    <source>
        <dbReference type="ARBA" id="ARBA00001947"/>
    </source>
</evidence>
<keyword evidence="2" id="KW-0645">Protease</keyword>
<feature type="domain" description="Peptidase M48" evidence="9">
    <location>
        <begin position="152"/>
        <end position="328"/>
    </location>
</feature>
<evidence type="ECO:0000313" key="11">
    <source>
        <dbReference type="Proteomes" id="UP000020529"/>
    </source>
</evidence>
<gene>
    <name evidence="10" type="ORF">M124_2724</name>
</gene>
<dbReference type="Gene3D" id="3.30.2010.10">
    <property type="entry name" value="Metalloproteases ('zincins'), catalytic domain"/>
    <property type="match status" value="1"/>
</dbReference>
<evidence type="ECO:0000313" key="10">
    <source>
        <dbReference type="EMBL" id="EXY73577.1"/>
    </source>
</evidence>
<proteinExistence type="predicted"/>
<evidence type="ECO:0000256" key="4">
    <source>
        <dbReference type="ARBA" id="ARBA00022801"/>
    </source>
</evidence>
<feature type="chain" id="PRO_5001476268" evidence="8">
    <location>
        <begin position="20"/>
        <end position="508"/>
    </location>
</feature>
<evidence type="ECO:0000256" key="8">
    <source>
        <dbReference type="SAM" id="SignalP"/>
    </source>
</evidence>